<dbReference type="PANTHER" id="PTHR43335">
    <property type="entry name" value="ABC TRANSPORTER, ATP-BINDING PROTEIN"/>
    <property type="match status" value="1"/>
</dbReference>
<evidence type="ECO:0000256" key="5">
    <source>
        <dbReference type="SAM" id="MobiDB-lite"/>
    </source>
</evidence>
<evidence type="ECO:0000313" key="8">
    <source>
        <dbReference type="Proteomes" id="UP000627369"/>
    </source>
</evidence>
<dbReference type="AlphaFoldDB" id="A0A919FMB0"/>
<dbReference type="SMART" id="SM00382">
    <property type="entry name" value="AAA"/>
    <property type="match status" value="1"/>
</dbReference>
<dbReference type="SUPFAM" id="SSF52540">
    <property type="entry name" value="P-loop containing nucleoside triphosphate hydrolases"/>
    <property type="match status" value="1"/>
</dbReference>
<organism evidence="7 8">
    <name type="scientific">Promicromonospora soli</name>
    <dbReference type="NCBI Taxonomy" id="2035533"/>
    <lineage>
        <taxon>Bacteria</taxon>
        <taxon>Bacillati</taxon>
        <taxon>Actinomycetota</taxon>
        <taxon>Actinomycetes</taxon>
        <taxon>Micrococcales</taxon>
        <taxon>Promicromonosporaceae</taxon>
        <taxon>Promicromonospora</taxon>
    </lineage>
</organism>
<keyword evidence="4" id="KW-0067">ATP-binding</keyword>
<feature type="compositionally biased region" description="Basic and acidic residues" evidence="5">
    <location>
        <begin position="320"/>
        <end position="351"/>
    </location>
</feature>
<dbReference type="PANTHER" id="PTHR43335:SF4">
    <property type="entry name" value="ABC TRANSPORTER, ATP-BINDING PROTEIN"/>
    <property type="match status" value="1"/>
</dbReference>
<keyword evidence="2" id="KW-0813">Transport</keyword>
<comment type="caution">
    <text evidence="7">The sequence shown here is derived from an EMBL/GenBank/DDBJ whole genome shotgun (WGS) entry which is preliminary data.</text>
</comment>
<feature type="region of interest" description="Disordered" evidence="5">
    <location>
        <begin position="399"/>
        <end position="516"/>
    </location>
</feature>
<gene>
    <name evidence="7" type="ORF">GCM10017772_11480</name>
</gene>
<evidence type="ECO:0000256" key="3">
    <source>
        <dbReference type="ARBA" id="ARBA00022741"/>
    </source>
</evidence>
<keyword evidence="3" id="KW-0547">Nucleotide-binding</keyword>
<reference evidence="7" key="1">
    <citation type="journal article" date="2014" name="Int. J. Syst. Evol. Microbiol.">
        <title>Complete genome sequence of Corynebacterium casei LMG S-19264T (=DSM 44701T), isolated from a smear-ripened cheese.</title>
        <authorList>
            <consortium name="US DOE Joint Genome Institute (JGI-PGF)"/>
            <person name="Walter F."/>
            <person name="Albersmeier A."/>
            <person name="Kalinowski J."/>
            <person name="Ruckert C."/>
        </authorList>
    </citation>
    <scope>NUCLEOTIDE SEQUENCE</scope>
    <source>
        <strain evidence="7">CGMCC 4.7398</strain>
    </source>
</reference>
<dbReference type="InterPro" id="IPR027417">
    <property type="entry name" value="P-loop_NTPase"/>
</dbReference>
<dbReference type="EMBL" id="BNAS01000001">
    <property type="protein sequence ID" value="GHH68274.1"/>
    <property type="molecule type" value="Genomic_DNA"/>
</dbReference>
<dbReference type="Pfam" id="PF00005">
    <property type="entry name" value="ABC_tran"/>
    <property type="match status" value="1"/>
</dbReference>
<dbReference type="InterPro" id="IPR003593">
    <property type="entry name" value="AAA+_ATPase"/>
</dbReference>
<dbReference type="Gene3D" id="3.40.50.300">
    <property type="entry name" value="P-loop containing nucleotide triphosphate hydrolases"/>
    <property type="match status" value="1"/>
</dbReference>
<dbReference type="InterPro" id="IPR003439">
    <property type="entry name" value="ABC_transporter-like_ATP-bd"/>
</dbReference>
<keyword evidence="8" id="KW-1185">Reference proteome</keyword>
<accession>A0A919FMB0</accession>
<feature type="compositionally biased region" description="Low complexity" evidence="5">
    <location>
        <begin position="490"/>
        <end position="500"/>
    </location>
</feature>
<proteinExistence type="inferred from homology"/>
<evidence type="ECO:0000313" key="7">
    <source>
        <dbReference type="EMBL" id="GHH68274.1"/>
    </source>
</evidence>
<comment type="similarity">
    <text evidence="1">Belongs to the ABC transporter superfamily.</text>
</comment>
<protein>
    <recommendedName>
        <fullName evidence="6">ABC transporter domain-containing protein</fullName>
    </recommendedName>
</protein>
<evidence type="ECO:0000256" key="2">
    <source>
        <dbReference type="ARBA" id="ARBA00022448"/>
    </source>
</evidence>
<feature type="compositionally biased region" description="Basic and acidic residues" evidence="5">
    <location>
        <begin position="452"/>
        <end position="475"/>
    </location>
</feature>
<dbReference type="GO" id="GO:0016887">
    <property type="term" value="F:ATP hydrolysis activity"/>
    <property type="evidence" value="ECO:0007669"/>
    <property type="project" value="InterPro"/>
</dbReference>
<dbReference type="GO" id="GO:0005524">
    <property type="term" value="F:ATP binding"/>
    <property type="evidence" value="ECO:0007669"/>
    <property type="project" value="UniProtKB-KW"/>
</dbReference>
<dbReference type="Proteomes" id="UP000627369">
    <property type="component" value="Unassembled WGS sequence"/>
</dbReference>
<feature type="domain" description="ABC transporter" evidence="6">
    <location>
        <begin position="15"/>
        <end position="245"/>
    </location>
</feature>
<dbReference type="PROSITE" id="PS50893">
    <property type="entry name" value="ABC_TRANSPORTER_2"/>
    <property type="match status" value="1"/>
</dbReference>
<name>A0A919FMB0_9MICO</name>
<reference evidence="7" key="2">
    <citation type="submission" date="2020-09" db="EMBL/GenBank/DDBJ databases">
        <authorList>
            <person name="Sun Q."/>
            <person name="Zhou Y."/>
        </authorList>
    </citation>
    <scope>NUCLEOTIDE SEQUENCE</scope>
    <source>
        <strain evidence="7">CGMCC 4.7398</strain>
    </source>
</reference>
<feature type="region of interest" description="Disordered" evidence="5">
    <location>
        <begin position="309"/>
        <end position="357"/>
    </location>
</feature>
<evidence type="ECO:0000256" key="1">
    <source>
        <dbReference type="ARBA" id="ARBA00005417"/>
    </source>
</evidence>
<sequence>MPYPVRVIPGSDAAIETLGLRKAYRSVRGRAVGVDGLDLRVPVGGVHALLGLAGSGKTTTLRLLTGLARADGGAMKIFGTHVPDGLPDLAGRIGAVVGAPGFQARLSGRRNLALLASAAGVPRTRVDEVLTRVVLTDRARAAYGTYSVDEERRLALAAALLRDPDLLVVDDPSAGLDAVGTREIRQALRRLADQGKTVLVATGVLTEAQQIADTVTVLDEGRILAQGTVAELLGDAKVSVRVRVDEPGKAATALRAAGFTVRADGDALHVDGVVEPADISRALAKQKLFASELVPQREDLAAVVGRLRPVVPPTPTQPTRAEERAARKAADHKAAERKKAADQRKAEKDAAAKQAAADAGAAEEAAAKQAASEARAAAKEAAIAERAAAKEAAIAERAAAKEARRSARKPAVSLAGRSAGGSAGSAVAPTGERAAAAAVSKPADGAASRKPGPKEAEKADAKADPGRAAIEDKAAKKTNASVPGGHQATQRDQGQQTTGRPGPPQGQGNKRSKGRR</sequence>
<evidence type="ECO:0000256" key="4">
    <source>
        <dbReference type="ARBA" id="ARBA00022840"/>
    </source>
</evidence>
<evidence type="ECO:0000259" key="6">
    <source>
        <dbReference type="PROSITE" id="PS50893"/>
    </source>
</evidence>